<accession>A0ABV6QQ12</accession>
<protein>
    <recommendedName>
        <fullName evidence="3">Orotate phosphoribosyltransferase</fullName>
    </recommendedName>
</protein>
<dbReference type="Gene3D" id="3.40.50.2020">
    <property type="match status" value="1"/>
</dbReference>
<comment type="caution">
    <text evidence="1">The sequence shown here is derived from an EMBL/GenBank/DDBJ whole genome shotgun (WGS) entry which is preliminary data.</text>
</comment>
<reference evidence="1 2" key="1">
    <citation type="submission" date="2024-09" db="EMBL/GenBank/DDBJ databases">
        <authorList>
            <person name="Sun Q."/>
            <person name="Mori K."/>
        </authorList>
    </citation>
    <scope>NUCLEOTIDE SEQUENCE [LARGE SCALE GENOMIC DNA]</scope>
    <source>
        <strain evidence="1 2">CGMCC 1.15906</strain>
    </source>
</reference>
<proteinExistence type="predicted"/>
<evidence type="ECO:0000313" key="2">
    <source>
        <dbReference type="Proteomes" id="UP001589890"/>
    </source>
</evidence>
<name>A0ABV6QQ12_9ACTN</name>
<dbReference type="RefSeq" id="WP_380050649.1">
    <property type="nucleotide sequence ID" value="NZ_JBHLTC010000028.1"/>
</dbReference>
<sequence>MTSMELARRIHNTAQLSGEFVLRSGRTSTEYFDKYRFEADPVLLDAVAAAMVPLGRS</sequence>
<dbReference type="InterPro" id="IPR029057">
    <property type="entry name" value="PRTase-like"/>
</dbReference>
<evidence type="ECO:0000313" key="1">
    <source>
        <dbReference type="EMBL" id="MFC0626719.1"/>
    </source>
</evidence>
<organism evidence="1 2">
    <name type="scientific">Kribbella deserti</name>
    <dbReference type="NCBI Taxonomy" id="1926257"/>
    <lineage>
        <taxon>Bacteria</taxon>
        <taxon>Bacillati</taxon>
        <taxon>Actinomycetota</taxon>
        <taxon>Actinomycetes</taxon>
        <taxon>Propionibacteriales</taxon>
        <taxon>Kribbellaceae</taxon>
        <taxon>Kribbella</taxon>
    </lineage>
</organism>
<dbReference type="Proteomes" id="UP001589890">
    <property type="component" value="Unassembled WGS sequence"/>
</dbReference>
<evidence type="ECO:0008006" key="3">
    <source>
        <dbReference type="Google" id="ProtNLM"/>
    </source>
</evidence>
<gene>
    <name evidence="1" type="ORF">ACFFGN_21745</name>
</gene>
<keyword evidence="2" id="KW-1185">Reference proteome</keyword>
<dbReference type="EMBL" id="JBHLTC010000028">
    <property type="protein sequence ID" value="MFC0626719.1"/>
    <property type="molecule type" value="Genomic_DNA"/>
</dbReference>